<feature type="region of interest" description="Disordered" evidence="1">
    <location>
        <begin position="106"/>
        <end position="140"/>
    </location>
</feature>
<dbReference type="Proteomes" id="UP000192596">
    <property type="component" value="Unassembled WGS sequence"/>
</dbReference>
<comment type="caution">
    <text evidence="2">The sequence shown here is derived from an EMBL/GenBank/DDBJ whole genome shotgun (WGS) entry which is preliminary data.</text>
</comment>
<feature type="compositionally biased region" description="Pro residues" evidence="1">
    <location>
        <begin position="11"/>
        <end position="22"/>
    </location>
</feature>
<dbReference type="Pfam" id="PF14328">
    <property type="entry name" value="DUF4385"/>
    <property type="match status" value="1"/>
</dbReference>
<proteinExistence type="predicted"/>
<accession>A0A1V8T2N3</accession>
<evidence type="ECO:0000256" key="1">
    <source>
        <dbReference type="SAM" id="MobiDB-lite"/>
    </source>
</evidence>
<name>A0A1V8T2N3_9PEZI</name>
<reference evidence="3" key="1">
    <citation type="submission" date="2017-03" db="EMBL/GenBank/DDBJ databases">
        <title>Genomes of endolithic fungi from Antarctica.</title>
        <authorList>
            <person name="Coleine C."/>
            <person name="Masonjones S."/>
            <person name="Stajich J.E."/>
        </authorList>
    </citation>
    <scope>NUCLEOTIDE SEQUENCE [LARGE SCALE GENOMIC DNA]</scope>
    <source>
        <strain evidence="3">CCFEE 5527</strain>
    </source>
</reference>
<protein>
    <recommendedName>
        <fullName evidence="4">DUF4385 domain-containing protein</fullName>
    </recommendedName>
</protein>
<evidence type="ECO:0000313" key="3">
    <source>
        <dbReference type="Proteomes" id="UP000192596"/>
    </source>
</evidence>
<dbReference type="EMBL" id="NAJO01000018">
    <property type="protein sequence ID" value="OQO05676.1"/>
    <property type="molecule type" value="Genomic_DNA"/>
</dbReference>
<feature type="compositionally biased region" description="Basic and acidic residues" evidence="1">
    <location>
        <begin position="112"/>
        <end position="140"/>
    </location>
</feature>
<evidence type="ECO:0000313" key="2">
    <source>
        <dbReference type="EMBL" id="OQO05676.1"/>
    </source>
</evidence>
<keyword evidence="3" id="KW-1185">Reference proteome</keyword>
<dbReference type="OrthoDB" id="2589819at2759"/>
<dbReference type="InParanoid" id="A0A1V8T2N3"/>
<dbReference type="AlphaFoldDB" id="A0A1V8T2N3"/>
<sequence length="209" mass="23759">MPPSKGQIKSPSPPVSSEPLPTPSLTSTPLRMSYRIARGEVGVLSFEPYKSFLLPLWRFRTVPIATTSSIALKSAFDFYISRGDFVGADMARKFIQMGYTRARRYANHKGGKKYDRSEREVKKEGGGRKELPRSEGHEGMEEKAKAAGVFRLLWRECAADERYVELRKTFQKEQKEWDKSHKGVKAEAEEKIKEEVKTEPGIKVEDSVD</sequence>
<organism evidence="2 3">
    <name type="scientific">Cryoendolithus antarcticus</name>
    <dbReference type="NCBI Taxonomy" id="1507870"/>
    <lineage>
        <taxon>Eukaryota</taxon>
        <taxon>Fungi</taxon>
        <taxon>Dikarya</taxon>
        <taxon>Ascomycota</taxon>
        <taxon>Pezizomycotina</taxon>
        <taxon>Dothideomycetes</taxon>
        <taxon>Dothideomycetidae</taxon>
        <taxon>Cladosporiales</taxon>
        <taxon>Cladosporiaceae</taxon>
        <taxon>Cryoendolithus</taxon>
    </lineage>
</organism>
<gene>
    <name evidence="2" type="ORF">B0A48_09769</name>
</gene>
<dbReference type="InterPro" id="IPR025494">
    <property type="entry name" value="DUF4385"/>
</dbReference>
<evidence type="ECO:0008006" key="4">
    <source>
        <dbReference type="Google" id="ProtNLM"/>
    </source>
</evidence>
<feature type="region of interest" description="Disordered" evidence="1">
    <location>
        <begin position="1"/>
        <end position="26"/>
    </location>
</feature>
<feature type="region of interest" description="Disordered" evidence="1">
    <location>
        <begin position="172"/>
        <end position="209"/>
    </location>
</feature>